<evidence type="ECO:0000313" key="2">
    <source>
        <dbReference type="EMBL" id="KAJ8934894.1"/>
    </source>
</evidence>
<evidence type="ECO:0000313" key="3">
    <source>
        <dbReference type="Proteomes" id="UP001162162"/>
    </source>
</evidence>
<gene>
    <name evidence="2" type="ORF">NQ318_014849</name>
</gene>
<keyword evidence="1" id="KW-0812">Transmembrane</keyword>
<protein>
    <submittedName>
        <fullName evidence="2">Uncharacterized protein</fullName>
    </submittedName>
</protein>
<name>A0AAV8X8J1_9CUCU</name>
<organism evidence="2 3">
    <name type="scientific">Aromia moschata</name>
    <dbReference type="NCBI Taxonomy" id="1265417"/>
    <lineage>
        <taxon>Eukaryota</taxon>
        <taxon>Metazoa</taxon>
        <taxon>Ecdysozoa</taxon>
        <taxon>Arthropoda</taxon>
        <taxon>Hexapoda</taxon>
        <taxon>Insecta</taxon>
        <taxon>Pterygota</taxon>
        <taxon>Neoptera</taxon>
        <taxon>Endopterygota</taxon>
        <taxon>Coleoptera</taxon>
        <taxon>Polyphaga</taxon>
        <taxon>Cucujiformia</taxon>
        <taxon>Chrysomeloidea</taxon>
        <taxon>Cerambycidae</taxon>
        <taxon>Cerambycinae</taxon>
        <taxon>Callichromatini</taxon>
        <taxon>Aromia</taxon>
    </lineage>
</organism>
<reference evidence="2" key="1">
    <citation type="journal article" date="2023" name="Insect Mol. Biol.">
        <title>Genome sequencing provides insights into the evolution of gene families encoding plant cell wall-degrading enzymes in longhorned beetles.</title>
        <authorList>
            <person name="Shin N.R."/>
            <person name="Okamura Y."/>
            <person name="Kirsch R."/>
            <person name="Pauchet Y."/>
        </authorList>
    </citation>
    <scope>NUCLEOTIDE SEQUENCE</scope>
    <source>
        <strain evidence="2">AMC_N1</strain>
    </source>
</reference>
<keyword evidence="3" id="KW-1185">Reference proteome</keyword>
<dbReference type="PANTHER" id="PTHR47326">
    <property type="entry name" value="TRANSPOSABLE ELEMENT TC3 TRANSPOSASE-LIKE PROTEIN"/>
    <property type="match status" value="1"/>
</dbReference>
<dbReference type="PANTHER" id="PTHR47326:SF1">
    <property type="entry name" value="HTH PSQ-TYPE DOMAIN-CONTAINING PROTEIN"/>
    <property type="match status" value="1"/>
</dbReference>
<dbReference type="Proteomes" id="UP001162162">
    <property type="component" value="Unassembled WGS sequence"/>
</dbReference>
<dbReference type="EMBL" id="JAPWTK010000968">
    <property type="protein sequence ID" value="KAJ8934894.1"/>
    <property type="molecule type" value="Genomic_DNA"/>
</dbReference>
<dbReference type="AlphaFoldDB" id="A0AAV8X8J1"/>
<keyword evidence="1" id="KW-0472">Membrane</keyword>
<sequence>MNSKGPDIRRPEDIYNYTQKRRQPNHKLFSNLYNRLGETGSFRTKIIRKLSQWMKEMKFLFVSENPVLSTRQLSAAMGLSQSSICRILQRERLHLYHYTPVQLLLPQDLPVRLQFAQFLQNMQTENPDSLKGLIFYVKYKNIFCFVCTELQKPPEIHASGLEYSLNKILFTDEATFTMRESFLVGGTIICGIPRIRMLQKKYIFSMSLRFLMTMWLIDIGHWMDGMDGWDG</sequence>
<feature type="transmembrane region" description="Helical" evidence="1">
    <location>
        <begin position="202"/>
        <end position="223"/>
    </location>
</feature>
<comment type="caution">
    <text evidence="2">The sequence shown here is derived from an EMBL/GenBank/DDBJ whole genome shotgun (WGS) entry which is preliminary data.</text>
</comment>
<proteinExistence type="predicted"/>
<accession>A0AAV8X8J1</accession>
<keyword evidence="1" id="KW-1133">Transmembrane helix</keyword>
<evidence type="ECO:0000256" key="1">
    <source>
        <dbReference type="SAM" id="Phobius"/>
    </source>
</evidence>